<dbReference type="eggNOG" id="COG3386">
    <property type="taxonomic scope" value="Bacteria"/>
</dbReference>
<dbReference type="OrthoDB" id="9797664at2"/>
<dbReference type="InterPro" id="IPR017996">
    <property type="entry name" value="MRJP/yellow-related"/>
</dbReference>
<keyword evidence="3" id="KW-0732">Signal</keyword>
<dbReference type="EMBL" id="AGQV01000010">
    <property type="protein sequence ID" value="EHH67442.1"/>
    <property type="molecule type" value="Genomic_DNA"/>
</dbReference>
<keyword evidence="2" id="KW-0964">Secreted</keyword>
<evidence type="ECO:0000256" key="3">
    <source>
        <dbReference type="SAM" id="SignalP"/>
    </source>
</evidence>
<feature type="chain" id="PRO_5003489363" description="Gluconolactonase" evidence="3">
    <location>
        <begin position="27"/>
        <end position="374"/>
    </location>
</feature>
<sequence length="374" mass="39971">MKRQKLLALFLCAGTALLGTTCTAEARESVDKGSIPSGNVDVIARFPTIQPSGIAILPDGRMVLGFPRSVHDHPGPRLAVYAGNKATPFPSEAVQAQFVSPLGMTVDAKGKLWVLDEGMVAGHGTIPGAQKLFEIDPKKDRILRVYPITAPALLTDSHLNDVRIDLTHGQSGTAFITDTSTDVHPGIIVVDLASGHQRRILADARVVSAEPGFVGMIDGVVARYDPKHPVIPQGGVDGIDLSADQKTLYWQSLSSRTLYSAPTAVLANPDATEQQIEAAVKDEGETGMGDGMATGPDGSLYLTDVERHGILRRTPDGGISIVAHDPRLIEPDGLVYHDGALYGTVGQWARLPDFHNGKDMEEMPYIVIKISLPK</sequence>
<dbReference type="GO" id="GO:0005576">
    <property type="term" value="C:extracellular region"/>
    <property type="evidence" value="ECO:0007669"/>
    <property type="project" value="UniProtKB-SubCell"/>
</dbReference>
<evidence type="ECO:0000256" key="1">
    <source>
        <dbReference type="ARBA" id="ARBA00004613"/>
    </source>
</evidence>
<organism evidence="4 5">
    <name type="scientific">Gluconobacter morbifer G707</name>
    <dbReference type="NCBI Taxonomy" id="1088869"/>
    <lineage>
        <taxon>Bacteria</taxon>
        <taxon>Pseudomonadati</taxon>
        <taxon>Pseudomonadota</taxon>
        <taxon>Alphaproteobacteria</taxon>
        <taxon>Acetobacterales</taxon>
        <taxon>Acetobacteraceae</taxon>
        <taxon>Gluconobacter</taxon>
    </lineage>
</organism>
<dbReference type="PANTHER" id="PTHR10009">
    <property type="entry name" value="PROTEIN YELLOW-RELATED"/>
    <property type="match status" value="1"/>
</dbReference>
<dbReference type="SUPFAM" id="SSF63829">
    <property type="entry name" value="Calcium-dependent phosphotriesterase"/>
    <property type="match status" value="1"/>
</dbReference>
<feature type="signal peptide" evidence="3">
    <location>
        <begin position="1"/>
        <end position="26"/>
    </location>
</feature>
<protein>
    <recommendedName>
        <fullName evidence="6">Gluconolactonase</fullName>
    </recommendedName>
</protein>
<dbReference type="STRING" id="1088869.GMO_24380"/>
<gene>
    <name evidence="4" type="ORF">GMO_24380</name>
</gene>
<evidence type="ECO:0000313" key="4">
    <source>
        <dbReference type="EMBL" id="EHH67442.1"/>
    </source>
</evidence>
<dbReference type="Gene3D" id="2.120.10.30">
    <property type="entry name" value="TolB, C-terminal domain"/>
    <property type="match status" value="1"/>
</dbReference>
<dbReference type="Pfam" id="PF03022">
    <property type="entry name" value="MRJP"/>
    <property type="match status" value="1"/>
</dbReference>
<dbReference type="Proteomes" id="UP000004949">
    <property type="component" value="Unassembled WGS sequence"/>
</dbReference>
<proteinExistence type="predicted"/>
<dbReference type="RefSeq" id="WP_008852579.1">
    <property type="nucleotide sequence ID" value="NZ_AGQV01000010.1"/>
</dbReference>
<dbReference type="PATRIC" id="fig|1088869.3.peg.2431"/>
<evidence type="ECO:0008006" key="6">
    <source>
        <dbReference type="Google" id="ProtNLM"/>
    </source>
</evidence>
<accession>G6XL15</accession>
<dbReference type="InterPro" id="IPR011042">
    <property type="entry name" value="6-blade_b-propeller_TolB-like"/>
</dbReference>
<keyword evidence="5" id="KW-1185">Reference proteome</keyword>
<comment type="caution">
    <text evidence="4">The sequence shown here is derived from an EMBL/GenBank/DDBJ whole genome shotgun (WGS) entry which is preliminary data.</text>
</comment>
<evidence type="ECO:0000256" key="2">
    <source>
        <dbReference type="ARBA" id="ARBA00022525"/>
    </source>
</evidence>
<dbReference type="AlphaFoldDB" id="G6XL15"/>
<reference evidence="4 5" key="1">
    <citation type="submission" date="2011-10" db="EMBL/GenBank/DDBJ databases">
        <title>Genome sequence of Gluconobacter morbifer G707, isolated from Drosophila gut.</title>
        <authorList>
            <person name="Lee W.-J."/>
            <person name="Kim E.-K."/>
        </authorList>
    </citation>
    <scope>NUCLEOTIDE SEQUENCE [LARGE SCALE GENOMIC DNA]</scope>
    <source>
        <strain evidence="4 5">G707</strain>
    </source>
</reference>
<comment type="subcellular location">
    <subcellularLocation>
        <location evidence="1">Secreted</location>
    </subcellularLocation>
</comment>
<evidence type="ECO:0000313" key="5">
    <source>
        <dbReference type="Proteomes" id="UP000004949"/>
    </source>
</evidence>
<name>G6XL15_9PROT</name>
<dbReference type="PANTHER" id="PTHR10009:SF18">
    <property type="entry name" value="PROTEIN YELLOW-LIKE PROTEIN"/>
    <property type="match status" value="1"/>
</dbReference>